<evidence type="ECO:0000313" key="2">
    <source>
        <dbReference type="Proteomes" id="UP001206925"/>
    </source>
</evidence>
<dbReference type="EMBL" id="JAMZMK010001648">
    <property type="protein sequence ID" value="KAI7755204.1"/>
    <property type="molecule type" value="Genomic_DNA"/>
</dbReference>
<dbReference type="Proteomes" id="UP001206925">
    <property type="component" value="Unassembled WGS sequence"/>
</dbReference>
<evidence type="ECO:0000313" key="1">
    <source>
        <dbReference type="EMBL" id="KAI7755204.1"/>
    </source>
</evidence>
<name>A0AAD5D8L3_AMBAR</name>
<proteinExistence type="predicted"/>
<reference evidence="1" key="1">
    <citation type="submission" date="2022-06" db="EMBL/GenBank/DDBJ databases">
        <title>Uncovering the hologenomic basis of an extraordinary plant invasion.</title>
        <authorList>
            <person name="Bieker V.C."/>
            <person name="Martin M.D."/>
            <person name="Gilbert T."/>
            <person name="Hodgins K."/>
            <person name="Battlay P."/>
            <person name="Petersen B."/>
            <person name="Wilson J."/>
        </authorList>
    </citation>
    <scope>NUCLEOTIDE SEQUENCE</scope>
    <source>
        <strain evidence="1">AA19_3_7</strain>
        <tissue evidence="1">Leaf</tissue>
    </source>
</reference>
<protein>
    <submittedName>
        <fullName evidence="1">Uncharacterized protein</fullName>
    </submittedName>
</protein>
<gene>
    <name evidence="1" type="ORF">M8C21_010953</name>
</gene>
<accession>A0AAD5D8L3</accession>
<organism evidence="1 2">
    <name type="scientific">Ambrosia artemisiifolia</name>
    <name type="common">Common ragweed</name>
    <dbReference type="NCBI Taxonomy" id="4212"/>
    <lineage>
        <taxon>Eukaryota</taxon>
        <taxon>Viridiplantae</taxon>
        <taxon>Streptophyta</taxon>
        <taxon>Embryophyta</taxon>
        <taxon>Tracheophyta</taxon>
        <taxon>Spermatophyta</taxon>
        <taxon>Magnoliopsida</taxon>
        <taxon>eudicotyledons</taxon>
        <taxon>Gunneridae</taxon>
        <taxon>Pentapetalae</taxon>
        <taxon>asterids</taxon>
        <taxon>campanulids</taxon>
        <taxon>Asterales</taxon>
        <taxon>Asteraceae</taxon>
        <taxon>Asteroideae</taxon>
        <taxon>Heliantheae alliance</taxon>
        <taxon>Heliantheae</taxon>
        <taxon>Ambrosia</taxon>
    </lineage>
</organism>
<dbReference type="AlphaFoldDB" id="A0AAD5D8L3"/>
<keyword evidence="2" id="KW-1185">Reference proteome</keyword>
<comment type="caution">
    <text evidence="1">The sequence shown here is derived from an EMBL/GenBank/DDBJ whole genome shotgun (WGS) entry which is preliminary data.</text>
</comment>
<sequence>MIVQGVLFDAGYSSSRIRLQGMLFVPGNRLICCITLLNRDTALISLTLLNGVTALTMKTMTMTKIASLRFSCSLVLERERDREEGAPMMLQTFRRC</sequence>